<dbReference type="InterPro" id="IPR050721">
    <property type="entry name" value="Trk_Ktr_HKT_K-transport"/>
</dbReference>
<dbReference type="PROSITE" id="PS51201">
    <property type="entry name" value="RCK_N"/>
    <property type="match status" value="2"/>
</dbReference>
<organism evidence="5 6">
    <name type="scientific">Nakamurella flava</name>
    <dbReference type="NCBI Taxonomy" id="2576308"/>
    <lineage>
        <taxon>Bacteria</taxon>
        <taxon>Bacillati</taxon>
        <taxon>Actinomycetota</taxon>
        <taxon>Actinomycetes</taxon>
        <taxon>Nakamurellales</taxon>
        <taxon>Nakamurellaceae</taxon>
        <taxon>Nakamurella</taxon>
    </lineage>
</organism>
<keyword evidence="5" id="KW-0407">Ion channel</keyword>
<dbReference type="AlphaFoldDB" id="A0A4U6Q996"/>
<gene>
    <name evidence="5" type="ORF">FDO65_20375</name>
</gene>
<dbReference type="Gene3D" id="3.40.50.720">
    <property type="entry name" value="NAD(P)-binding Rossmann-like Domain"/>
    <property type="match status" value="2"/>
</dbReference>
<feature type="domain" description="RCK N-terminal" evidence="4">
    <location>
        <begin position="316"/>
        <end position="437"/>
    </location>
</feature>
<dbReference type="Pfam" id="PF02254">
    <property type="entry name" value="TrkA_N"/>
    <property type="match status" value="2"/>
</dbReference>
<sequence>MRVFWRQLWAADQPPGRVTRPLASGPEQQAAIFLVLRRMRAPLITLIVIFTVSVVGLAFMPGVDPTTGQPQRLTPFDAFYVVSYTATTIGFGELPVPFTTAQRMWVTFVIYLSVVGWAYAIGTLLSLLQDRSFRAALARQRFGREVARLREPFLLVAGFGRAGELLGRSLDDLGQQFVVLDAEQERIDALDLSSFHQEIPGLAGDVADPQQLARAGLDSPYCVGVVALTDDDEVNLAVTMAATLLRPDIPVVARTTSRAVGRRIQSFGRASIINPFDRFGDHLRVALRAPATFQLITWLQAGPGAPLPARSSPPTSGRWIICGYGRFGREMTIDLTAEGLEVTVIEPRKNRGQDPGHPAPGPGSTEIVHGDGSEPDVLAEADLPNAVGFVAGTDNDTTNLWMLAAARSINPHLFLAGRQNRPANAPLYAAMDLDSLLVPAETVAHEVYAQLSTPLLWRFLQEVPGHDNAWSEALIDRLTTDCGRHLPALWPVRLTPDGAPALTEWLDSGTARLGQLLRDPDDRDARLPVVPLILVRGRSGAPRGARRAGERSGEVILAPGDDVVLQAGDELLFAGHAVERRELEGTLAVEATREYVVTGRQVPASWIWRRLSRTPPSPPGR</sequence>
<dbReference type="Proteomes" id="UP000306985">
    <property type="component" value="Unassembled WGS sequence"/>
</dbReference>
<dbReference type="GO" id="GO:0005886">
    <property type="term" value="C:plasma membrane"/>
    <property type="evidence" value="ECO:0007669"/>
    <property type="project" value="UniProtKB-SubCell"/>
</dbReference>
<protein>
    <submittedName>
        <fullName evidence="5">Potassium channel protein</fullName>
    </submittedName>
</protein>
<name>A0A4U6Q996_9ACTN</name>
<dbReference type="InterPro" id="IPR003148">
    <property type="entry name" value="RCK_N"/>
</dbReference>
<dbReference type="OrthoDB" id="9781411at2"/>
<evidence type="ECO:0000256" key="1">
    <source>
        <dbReference type="ARBA" id="ARBA00004651"/>
    </source>
</evidence>
<keyword evidence="5" id="KW-0406">Ion transport</keyword>
<keyword evidence="5" id="KW-0813">Transport</keyword>
<comment type="caution">
    <text evidence="5">The sequence shown here is derived from an EMBL/GenBank/DDBJ whole genome shotgun (WGS) entry which is preliminary data.</text>
</comment>
<dbReference type="InterPro" id="IPR013099">
    <property type="entry name" value="K_chnl_dom"/>
</dbReference>
<dbReference type="SUPFAM" id="SSF81324">
    <property type="entry name" value="Voltage-gated potassium channels"/>
    <property type="match status" value="1"/>
</dbReference>
<keyword evidence="6" id="KW-1185">Reference proteome</keyword>
<evidence type="ECO:0000313" key="6">
    <source>
        <dbReference type="Proteomes" id="UP000306985"/>
    </source>
</evidence>
<feature type="transmembrane region" description="Helical" evidence="3">
    <location>
        <begin position="78"/>
        <end position="96"/>
    </location>
</feature>
<dbReference type="Gene3D" id="1.10.287.70">
    <property type="match status" value="1"/>
</dbReference>
<feature type="region of interest" description="Disordered" evidence="2">
    <location>
        <begin position="347"/>
        <end position="366"/>
    </location>
</feature>
<dbReference type="InterPro" id="IPR036291">
    <property type="entry name" value="NAD(P)-bd_dom_sf"/>
</dbReference>
<dbReference type="GO" id="GO:0034220">
    <property type="term" value="P:monoatomic ion transmembrane transport"/>
    <property type="evidence" value="ECO:0007669"/>
    <property type="project" value="UniProtKB-KW"/>
</dbReference>
<feature type="domain" description="RCK N-terminal" evidence="4">
    <location>
        <begin position="151"/>
        <end position="273"/>
    </location>
</feature>
<proteinExistence type="predicted"/>
<reference evidence="5 6" key="1">
    <citation type="submission" date="2019-05" db="EMBL/GenBank/DDBJ databases">
        <title>Nakamurella sp. N5BH11, whole genome shotgun sequence.</title>
        <authorList>
            <person name="Tuo L."/>
        </authorList>
    </citation>
    <scope>NUCLEOTIDE SEQUENCE [LARGE SCALE GENOMIC DNA]</scope>
    <source>
        <strain evidence="5 6">N5BH11</strain>
    </source>
</reference>
<dbReference type="GO" id="GO:0006813">
    <property type="term" value="P:potassium ion transport"/>
    <property type="evidence" value="ECO:0007669"/>
    <property type="project" value="InterPro"/>
</dbReference>
<dbReference type="PANTHER" id="PTHR43833:SF11">
    <property type="entry name" value="VOLTAGE-GATED POTASSIUM CHANNEL KCH"/>
    <property type="match status" value="1"/>
</dbReference>
<evidence type="ECO:0000313" key="5">
    <source>
        <dbReference type="EMBL" id="TKV56453.1"/>
    </source>
</evidence>
<dbReference type="PANTHER" id="PTHR43833">
    <property type="entry name" value="POTASSIUM CHANNEL PROTEIN 2-RELATED-RELATED"/>
    <property type="match status" value="1"/>
</dbReference>
<evidence type="ECO:0000259" key="4">
    <source>
        <dbReference type="PROSITE" id="PS51201"/>
    </source>
</evidence>
<keyword evidence="3" id="KW-0812">Transmembrane</keyword>
<dbReference type="Pfam" id="PF07885">
    <property type="entry name" value="Ion_trans_2"/>
    <property type="match status" value="1"/>
</dbReference>
<keyword evidence="3" id="KW-0472">Membrane</keyword>
<dbReference type="SUPFAM" id="SSF51735">
    <property type="entry name" value="NAD(P)-binding Rossmann-fold domains"/>
    <property type="match status" value="2"/>
</dbReference>
<keyword evidence="3" id="KW-1133">Transmembrane helix</keyword>
<comment type="subcellular location">
    <subcellularLocation>
        <location evidence="1">Cell membrane</location>
        <topology evidence="1">Multi-pass membrane protein</topology>
    </subcellularLocation>
</comment>
<feature type="transmembrane region" description="Helical" evidence="3">
    <location>
        <begin position="108"/>
        <end position="128"/>
    </location>
</feature>
<feature type="transmembrane region" description="Helical" evidence="3">
    <location>
        <begin position="43"/>
        <end position="63"/>
    </location>
</feature>
<evidence type="ECO:0000256" key="3">
    <source>
        <dbReference type="SAM" id="Phobius"/>
    </source>
</evidence>
<evidence type="ECO:0000256" key="2">
    <source>
        <dbReference type="SAM" id="MobiDB-lite"/>
    </source>
</evidence>
<dbReference type="EMBL" id="SZZH01000007">
    <property type="protein sequence ID" value="TKV56453.1"/>
    <property type="molecule type" value="Genomic_DNA"/>
</dbReference>
<accession>A0A4U6Q996</accession>